<dbReference type="SUPFAM" id="SSF89796">
    <property type="entry name" value="CoA-transferase family III (CaiB/BaiF)"/>
    <property type="match status" value="1"/>
</dbReference>
<keyword evidence="3" id="KW-1185">Reference proteome</keyword>
<organism evidence="2 3">
    <name type="scientific">Iphiclides podalirius</name>
    <name type="common">scarce swallowtail</name>
    <dbReference type="NCBI Taxonomy" id="110791"/>
    <lineage>
        <taxon>Eukaryota</taxon>
        <taxon>Metazoa</taxon>
        <taxon>Ecdysozoa</taxon>
        <taxon>Arthropoda</taxon>
        <taxon>Hexapoda</taxon>
        <taxon>Insecta</taxon>
        <taxon>Pterygota</taxon>
        <taxon>Neoptera</taxon>
        <taxon>Endopterygota</taxon>
        <taxon>Lepidoptera</taxon>
        <taxon>Glossata</taxon>
        <taxon>Ditrysia</taxon>
        <taxon>Papilionoidea</taxon>
        <taxon>Papilionidae</taxon>
        <taxon>Papilioninae</taxon>
        <taxon>Iphiclides</taxon>
    </lineage>
</organism>
<evidence type="ECO:0000313" key="2">
    <source>
        <dbReference type="EMBL" id="CAH2067119.1"/>
    </source>
</evidence>
<dbReference type="EMBL" id="OW152816">
    <property type="protein sequence ID" value="CAH2067119.1"/>
    <property type="molecule type" value="Genomic_DNA"/>
</dbReference>
<gene>
    <name evidence="2" type="ORF">IPOD504_LOCUS13735</name>
</gene>
<evidence type="ECO:0000256" key="1">
    <source>
        <dbReference type="ARBA" id="ARBA00008383"/>
    </source>
</evidence>
<dbReference type="Pfam" id="PF02515">
    <property type="entry name" value="CoA_transf_3"/>
    <property type="match status" value="1"/>
</dbReference>
<accession>A0ABN8IXY1</accession>
<dbReference type="InterPro" id="IPR023606">
    <property type="entry name" value="CoA-Trfase_III_dom_1_sf"/>
</dbReference>
<evidence type="ECO:0000313" key="3">
    <source>
        <dbReference type="Proteomes" id="UP000837857"/>
    </source>
</evidence>
<dbReference type="InterPro" id="IPR050509">
    <property type="entry name" value="CoA-transferase_III"/>
</dbReference>
<feature type="non-terminal residue" evidence="2">
    <location>
        <position position="1"/>
    </location>
</feature>
<dbReference type="PANTHER" id="PTHR48228">
    <property type="entry name" value="SUCCINYL-COA--D-CITRAMALATE COA-TRANSFERASE"/>
    <property type="match status" value="1"/>
</dbReference>
<protein>
    <submittedName>
        <fullName evidence="2">Uncharacterized protein</fullName>
    </submittedName>
</protein>
<dbReference type="Proteomes" id="UP000837857">
    <property type="component" value="Chromosome 4"/>
</dbReference>
<reference evidence="2" key="1">
    <citation type="submission" date="2022-03" db="EMBL/GenBank/DDBJ databases">
        <authorList>
            <person name="Martin H S."/>
        </authorList>
    </citation>
    <scope>NUCLEOTIDE SEQUENCE</scope>
</reference>
<name>A0ABN8IXY1_9NEOP</name>
<comment type="similarity">
    <text evidence="1">Belongs to the CoA-transferase III family.</text>
</comment>
<dbReference type="Gene3D" id="3.40.50.10540">
    <property type="entry name" value="Crotonobetainyl-coa:carnitine coa-transferase, domain 1"/>
    <property type="match status" value="1"/>
</dbReference>
<dbReference type="PANTHER" id="PTHR48228:SF5">
    <property type="entry name" value="ALPHA-METHYLACYL-COA RACEMASE"/>
    <property type="match status" value="1"/>
</dbReference>
<sequence>MALKGVKVIEMLGLAPGPFCGSILADFGAVVTVIQKVDAISNAIDIMSNGKRVINLNLKSEKGIEIIKKMCKSSDILLDTFRPGVMERMGLGPEVLLMDNPHLIYARLSGYGQTGYFKDKAGHDINYVAMSEMTKIL</sequence>
<dbReference type="InterPro" id="IPR003673">
    <property type="entry name" value="CoA-Trfase_fam_III"/>
</dbReference>
<proteinExistence type="inferred from homology"/>